<dbReference type="EMBL" id="DVOT01000074">
    <property type="protein sequence ID" value="HIV27137.1"/>
    <property type="molecule type" value="Genomic_DNA"/>
</dbReference>
<organism evidence="2 3">
    <name type="scientific">Candidatus Ornithocaccomicrobium faecavium</name>
    <dbReference type="NCBI Taxonomy" id="2840890"/>
    <lineage>
        <taxon>Bacteria</taxon>
        <taxon>Bacillati</taxon>
        <taxon>Bacillota</taxon>
        <taxon>Clostridia</taxon>
        <taxon>Candidatus Ornithocaccomicrobium</taxon>
    </lineage>
</organism>
<feature type="signal peptide" evidence="1">
    <location>
        <begin position="1"/>
        <end position="23"/>
    </location>
</feature>
<evidence type="ECO:0000313" key="3">
    <source>
        <dbReference type="Proteomes" id="UP000886884"/>
    </source>
</evidence>
<evidence type="ECO:0000313" key="2">
    <source>
        <dbReference type="EMBL" id="HIV27137.1"/>
    </source>
</evidence>
<reference evidence="2" key="1">
    <citation type="submission" date="2020-10" db="EMBL/GenBank/DDBJ databases">
        <authorList>
            <person name="Gilroy R."/>
        </authorList>
    </citation>
    <scope>NUCLEOTIDE SEQUENCE</scope>
    <source>
        <strain evidence="2">CHK183-6373</strain>
    </source>
</reference>
<name>A0A9D1P6V1_9FIRM</name>
<comment type="caution">
    <text evidence="2">The sequence shown here is derived from an EMBL/GenBank/DDBJ whole genome shotgun (WGS) entry which is preliminary data.</text>
</comment>
<keyword evidence="1" id="KW-0732">Signal</keyword>
<reference evidence="2" key="2">
    <citation type="journal article" date="2021" name="PeerJ">
        <title>Extensive microbial diversity within the chicken gut microbiome revealed by metagenomics and culture.</title>
        <authorList>
            <person name="Gilroy R."/>
            <person name="Ravi A."/>
            <person name="Getino M."/>
            <person name="Pursley I."/>
            <person name="Horton D.L."/>
            <person name="Alikhan N.F."/>
            <person name="Baker D."/>
            <person name="Gharbi K."/>
            <person name="Hall N."/>
            <person name="Watson M."/>
            <person name="Adriaenssens E.M."/>
            <person name="Foster-Nyarko E."/>
            <person name="Jarju S."/>
            <person name="Secka A."/>
            <person name="Antonio M."/>
            <person name="Oren A."/>
            <person name="Chaudhuri R.R."/>
            <person name="La Ragione R."/>
            <person name="Hildebrand F."/>
            <person name="Pallen M.J."/>
        </authorList>
    </citation>
    <scope>NUCLEOTIDE SEQUENCE</scope>
    <source>
        <strain evidence="2">CHK183-6373</strain>
    </source>
</reference>
<protein>
    <submittedName>
        <fullName evidence="2">Uncharacterized protein</fullName>
    </submittedName>
</protein>
<gene>
    <name evidence="2" type="ORF">IAA64_04150</name>
</gene>
<sequence length="196" mass="20273">MKKRIVTLMLAAMLLLLAGCSGGGEESSSTALNVVVAATYVDDSMVEGLKTELATLTDYPDITISTVAMGDSEADPMGTMAGMAKLSGMMAAGEVDVLITDADNARRYGDNGESYIALSELFTEEELAALSAEATGVPVLDDEGQETGETSAACGFILSESASALTGLVDMRIFVFANCEKTDAAKAVVNLLASME</sequence>
<evidence type="ECO:0000256" key="1">
    <source>
        <dbReference type="SAM" id="SignalP"/>
    </source>
</evidence>
<feature type="chain" id="PRO_5038548903" evidence="1">
    <location>
        <begin position="24"/>
        <end position="196"/>
    </location>
</feature>
<dbReference type="PROSITE" id="PS51257">
    <property type="entry name" value="PROKAR_LIPOPROTEIN"/>
    <property type="match status" value="1"/>
</dbReference>
<accession>A0A9D1P6V1</accession>
<dbReference type="AlphaFoldDB" id="A0A9D1P6V1"/>
<dbReference type="Proteomes" id="UP000886884">
    <property type="component" value="Unassembled WGS sequence"/>
</dbReference>
<proteinExistence type="predicted"/>